<feature type="binding site" evidence="7 8">
    <location>
        <position position="106"/>
    </location>
    <ligand>
        <name>S-adenosyl-L-methionine</name>
        <dbReference type="ChEBI" id="CHEBI:59789"/>
    </ligand>
</feature>
<dbReference type="EC" id="2.1.1.182" evidence="7"/>
<sequence>MPQRISARGKKNSSIVPSPKIFSLTSQLKCHKLLTFQNIHKSVSKEHQVRAKKHLGQHFLTDESIAEKIANSLSYKGYKHLLEIGPGMGVLTKYLLKKDIITHVIEIDRESVEYLKNNYLNLADRIIEKDFLKYNLTEVFEEQPFAIIGNFPYNISSQILFKTLEMRHQIPEFSGMFQKEVALRICSKEGSKVYGILSVLTQAFYDAEYLFTVPPSVFNPPPKVDSGVLLLTRKENFKLPCDEKLFFRVVKTGFQQRRKTLRNSLNSFDLSDNLKSNLIFDKRPEQLSVQQFIALTQLIEKDH</sequence>
<dbReference type="InterPro" id="IPR011530">
    <property type="entry name" value="rRNA_adenine_dimethylase"/>
</dbReference>
<feature type="binding site" evidence="7 8">
    <location>
        <position position="85"/>
    </location>
    <ligand>
        <name>S-adenosyl-L-methionine</name>
        <dbReference type="ChEBI" id="CHEBI:59789"/>
    </ligand>
</feature>
<comment type="caution">
    <text evidence="10">The sequence shown here is derived from an EMBL/GenBank/DDBJ whole genome shotgun (WGS) entry which is preliminary data.</text>
</comment>
<comment type="subcellular location">
    <subcellularLocation>
        <location evidence="7">Cytoplasm</location>
    </subcellularLocation>
</comment>
<dbReference type="SMART" id="SM00650">
    <property type="entry name" value="rADc"/>
    <property type="match status" value="1"/>
</dbReference>
<evidence type="ECO:0000256" key="7">
    <source>
        <dbReference type="HAMAP-Rule" id="MF_00607"/>
    </source>
</evidence>
<dbReference type="Proteomes" id="UP000289792">
    <property type="component" value="Unassembled WGS sequence"/>
</dbReference>
<evidence type="ECO:0000256" key="6">
    <source>
        <dbReference type="ARBA" id="ARBA00022884"/>
    </source>
</evidence>
<protein>
    <recommendedName>
        <fullName evidence="7">Ribosomal RNA small subunit methyltransferase A</fullName>
        <ecNumber evidence="7">2.1.1.182</ecNumber>
    </recommendedName>
    <alternativeName>
        <fullName evidence="7">16S rRNA (adenine(1518)-N(6)/adenine(1519)-N(6))-dimethyltransferase</fullName>
    </alternativeName>
    <alternativeName>
        <fullName evidence="7">16S rRNA dimethyladenosine transferase</fullName>
    </alternativeName>
    <alternativeName>
        <fullName evidence="7">16S rRNA dimethylase</fullName>
    </alternativeName>
    <alternativeName>
        <fullName evidence="7">S-adenosylmethionine-6-N', N'-adenosyl(rRNA) dimethyltransferase</fullName>
    </alternativeName>
</protein>
<evidence type="ECO:0000256" key="4">
    <source>
        <dbReference type="ARBA" id="ARBA00022679"/>
    </source>
</evidence>
<name>A0A4Q0XMP9_9FLAO</name>
<keyword evidence="1 7" id="KW-0963">Cytoplasm</keyword>
<dbReference type="AlphaFoldDB" id="A0A4Q0XMP9"/>
<dbReference type="PANTHER" id="PTHR11727:SF7">
    <property type="entry name" value="DIMETHYLADENOSINE TRANSFERASE-RELATED"/>
    <property type="match status" value="1"/>
</dbReference>
<dbReference type="OrthoDB" id="9814755at2"/>
<dbReference type="InterPro" id="IPR023165">
    <property type="entry name" value="rRNA_Ade_diMease-like_C"/>
</dbReference>
<reference evidence="10 11" key="1">
    <citation type="submission" date="2019-01" db="EMBL/GenBank/DDBJ databases">
        <title>Genome sequence of the Antarctic species Gelidibacter gilvus ACAM 158(T).</title>
        <authorList>
            <person name="Bowman J.P."/>
        </authorList>
    </citation>
    <scope>NUCLEOTIDE SEQUENCE [LARGE SCALE GENOMIC DNA]</scope>
    <source>
        <strain evidence="10 11">IC158</strain>
    </source>
</reference>
<evidence type="ECO:0000313" key="10">
    <source>
        <dbReference type="EMBL" id="RXJ52571.1"/>
    </source>
</evidence>
<gene>
    <name evidence="7 10" type="primary">rsmA</name>
    <name evidence="7" type="synonym">ksgA</name>
    <name evidence="10" type="ORF">ESZ48_02440</name>
</gene>
<dbReference type="NCBIfam" id="TIGR00755">
    <property type="entry name" value="ksgA"/>
    <property type="match status" value="1"/>
</dbReference>
<comment type="similarity">
    <text evidence="7">Belongs to the class I-like SAM-binding methyltransferase superfamily. rRNA adenine N(6)-methyltransferase family. RsmA subfamily.</text>
</comment>
<accession>A0A4Q0XMP9</accession>
<evidence type="ECO:0000256" key="5">
    <source>
        <dbReference type="ARBA" id="ARBA00022691"/>
    </source>
</evidence>
<evidence type="ECO:0000256" key="1">
    <source>
        <dbReference type="ARBA" id="ARBA00022490"/>
    </source>
</evidence>
<dbReference type="Pfam" id="PF00398">
    <property type="entry name" value="RrnaAD"/>
    <property type="match status" value="1"/>
</dbReference>
<dbReference type="InterPro" id="IPR029063">
    <property type="entry name" value="SAM-dependent_MTases_sf"/>
</dbReference>
<dbReference type="FunFam" id="1.10.8.100:FF:000001">
    <property type="entry name" value="Ribosomal RNA small subunit methyltransferase A"/>
    <property type="match status" value="1"/>
</dbReference>
<feature type="binding site" evidence="7 8">
    <location>
        <position position="60"/>
    </location>
    <ligand>
        <name>S-adenosyl-L-methionine</name>
        <dbReference type="ChEBI" id="CHEBI:59789"/>
    </ligand>
</feature>
<evidence type="ECO:0000256" key="3">
    <source>
        <dbReference type="ARBA" id="ARBA00022603"/>
    </source>
</evidence>
<comment type="function">
    <text evidence="7">Specifically dimethylates two adjacent adenosines (A1518 and A1519) in the loop of a conserved hairpin near the 3'-end of 16S rRNA in the 30S particle. May play a critical role in biogenesis of 30S subunits.</text>
</comment>
<evidence type="ECO:0000313" key="11">
    <source>
        <dbReference type="Proteomes" id="UP000289792"/>
    </source>
</evidence>
<proteinExistence type="inferred from homology"/>
<dbReference type="GO" id="GO:0003723">
    <property type="term" value="F:RNA binding"/>
    <property type="evidence" value="ECO:0007669"/>
    <property type="project" value="UniProtKB-UniRule"/>
</dbReference>
<dbReference type="HAMAP" id="MF_00607">
    <property type="entry name" value="16SrRNA_methyltr_A"/>
    <property type="match status" value="1"/>
</dbReference>
<dbReference type="SUPFAM" id="SSF53335">
    <property type="entry name" value="S-adenosyl-L-methionine-dependent methyltransferases"/>
    <property type="match status" value="1"/>
</dbReference>
<evidence type="ECO:0000259" key="9">
    <source>
        <dbReference type="SMART" id="SM00650"/>
    </source>
</evidence>
<keyword evidence="11" id="KW-1185">Reference proteome</keyword>
<feature type="binding site" evidence="7 8">
    <location>
        <position position="58"/>
    </location>
    <ligand>
        <name>S-adenosyl-L-methionine</name>
        <dbReference type="ChEBI" id="CHEBI:59789"/>
    </ligand>
</feature>
<dbReference type="Gene3D" id="1.10.8.100">
    <property type="entry name" value="Ribosomal RNA adenine dimethylase-like, domain 2"/>
    <property type="match status" value="1"/>
</dbReference>
<dbReference type="PANTHER" id="PTHR11727">
    <property type="entry name" value="DIMETHYLADENOSINE TRANSFERASE"/>
    <property type="match status" value="1"/>
</dbReference>
<dbReference type="GO" id="GO:0052908">
    <property type="term" value="F:16S rRNA (adenine(1518)-N(6)/adenine(1519)-N(6))-dimethyltransferase activity"/>
    <property type="evidence" value="ECO:0007669"/>
    <property type="project" value="UniProtKB-EC"/>
</dbReference>
<comment type="catalytic activity">
    <reaction evidence="7">
        <text>adenosine(1518)/adenosine(1519) in 16S rRNA + 4 S-adenosyl-L-methionine = N(6)-dimethyladenosine(1518)/N(6)-dimethyladenosine(1519) in 16S rRNA + 4 S-adenosyl-L-homocysteine + 4 H(+)</text>
        <dbReference type="Rhea" id="RHEA:19609"/>
        <dbReference type="Rhea" id="RHEA-COMP:10232"/>
        <dbReference type="Rhea" id="RHEA-COMP:10233"/>
        <dbReference type="ChEBI" id="CHEBI:15378"/>
        <dbReference type="ChEBI" id="CHEBI:57856"/>
        <dbReference type="ChEBI" id="CHEBI:59789"/>
        <dbReference type="ChEBI" id="CHEBI:74411"/>
        <dbReference type="ChEBI" id="CHEBI:74493"/>
        <dbReference type="EC" id="2.1.1.182"/>
    </reaction>
</comment>
<dbReference type="Gene3D" id="3.40.50.150">
    <property type="entry name" value="Vaccinia Virus protein VP39"/>
    <property type="match status" value="1"/>
</dbReference>
<dbReference type="InterPro" id="IPR020598">
    <property type="entry name" value="rRNA_Ade_methylase_Trfase_N"/>
</dbReference>
<dbReference type="GO" id="GO:0005829">
    <property type="term" value="C:cytosol"/>
    <property type="evidence" value="ECO:0007669"/>
    <property type="project" value="TreeGrafter"/>
</dbReference>
<evidence type="ECO:0000256" key="2">
    <source>
        <dbReference type="ARBA" id="ARBA00022552"/>
    </source>
</evidence>
<keyword evidence="6 7" id="KW-0694">RNA-binding</keyword>
<keyword evidence="2 7" id="KW-0698">rRNA processing</keyword>
<organism evidence="10 11">
    <name type="scientific">Gelidibacter gilvus</name>
    <dbReference type="NCBI Taxonomy" id="59602"/>
    <lineage>
        <taxon>Bacteria</taxon>
        <taxon>Pseudomonadati</taxon>
        <taxon>Bacteroidota</taxon>
        <taxon>Flavobacteriia</taxon>
        <taxon>Flavobacteriales</taxon>
        <taxon>Flavobacteriaceae</taxon>
        <taxon>Gelidibacter</taxon>
    </lineage>
</organism>
<dbReference type="PROSITE" id="PS51689">
    <property type="entry name" value="SAM_RNA_A_N6_MT"/>
    <property type="match status" value="1"/>
</dbReference>
<keyword evidence="4 7" id="KW-0808">Transferase</keyword>
<feature type="domain" description="Ribosomal RNA adenine methylase transferase N-terminal" evidence="9">
    <location>
        <begin position="65"/>
        <end position="235"/>
    </location>
</feature>
<dbReference type="EMBL" id="SDDZ01000001">
    <property type="protein sequence ID" value="RXJ52571.1"/>
    <property type="molecule type" value="Genomic_DNA"/>
</dbReference>
<evidence type="ECO:0000256" key="8">
    <source>
        <dbReference type="PROSITE-ProRule" id="PRU01026"/>
    </source>
</evidence>
<keyword evidence="3 7" id="KW-0489">Methyltransferase</keyword>
<keyword evidence="5 7" id="KW-0949">S-adenosyl-L-methionine</keyword>
<feature type="binding site" evidence="7 8">
    <location>
        <position position="150"/>
    </location>
    <ligand>
        <name>S-adenosyl-L-methionine</name>
        <dbReference type="ChEBI" id="CHEBI:59789"/>
    </ligand>
</feature>
<dbReference type="InterPro" id="IPR001737">
    <property type="entry name" value="KsgA/Erm"/>
</dbReference>
<feature type="binding site" evidence="7 8">
    <location>
        <position position="130"/>
    </location>
    <ligand>
        <name>S-adenosyl-L-methionine</name>
        <dbReference type="ChEBI" id="CHEBI:59789"/>
    </ligand>
</feature>